<dbReference type="AlphaFoldDB" id="A0A6I4TRV9"/>
<keyword evidence="4" id="KW-1185">Reference proteome</keyword>
<reference evidence="3 4" key="1">
    <citation type="submission" date="2019-12" db="EMBL/GenBank/DDBJ databases">
        <title>Genomic-based taxomic classification of the family Erythrobacteraceae.</title>
        <authorList>
            <person name="Xu L."/>
        </authorList>
    </citation>
    <scope>NUCLEOTIDE SEQUENCE [LARGE SCALE GENOMIC DNA]</scope>
    <source>
        <strain evidence="3 4">S36</strain>
    </source>
</reference>
<proteinExistence type="predicted"/>
<evidence type="ECO:0000313" key="4">
    <source>
        <dbReference type="Proteomes" id="UP000469430"/>
    </source>
</evidence>
<evidence type="ECO:0000256" key="2">
    <source>
        <dbReference type="SAM" id="Phobius"/>
    </source>
</evidence>
<protein>
    <submittedName>
        <fullName evidence="3">DUF4230 domain-containing protein</fullName>
    </submittedName>
</protein>
<dbReference type="Proteomes" id="UP000469430">
    <property type="component" value="Unassembled WGS sequence"/>
</dbReference>
<gene>
    <name evidence="3" type="ORF">GRI97_03480</name>
</gene>
<feature type="region of interest" description="Disordered" evidence="1">
    <location>
        <begin position="1"/>
        <end position="34"/>
    </location>
</feature>
<dbReference type="EMBL" id="WTYJ01000001">
    <property type="protein sequence ID" value="MXO98049.1"/>
    <property type="molecule type" value="Genomic_DNA"/>
</dbReference>
<keyword evidence="2" id="KW-0812">Transmembrane</keyword>
<evidence type="ECO:0000313" key="3">
    <source>
        <dbReference type="EMBL" id="MXO98049.1"/>
    </source>
</evidence>
<organism evidence="3 4">
    <name type="scientific">Croceibacterium xixiisoli</name>
    <dbReference type="NCBI Taxonomy" id="1476466"/>
    <lineage>
        <taxon>Bacteria</taxon>
        <taxon>Pseudomonadati</taxon>
        <taxon>Pseudomonadota</taxon>
        <taxon>Alphaproteobacteria</taxon>
        <taxon>Sphingomonadales</taxon>
        <taxon>Erythrobacteraceae</taxon>
        <taxon>Croceibacterium</taxon>
    </lineage>
</organism>
<sequence>MDDKRLTSGTDTGHRPALHREPPPVDTPRADRPKADTPIAARERSLARVQALPWLLFIIMLALSAWLAWRAFGPEDHGDPLATTLLAFEKQNQLTVFSAQLSPVVSSEDTRFFGTIRSRQIAVIPARVDYTLDLSKIDASRLDWNAQTTTLDVQLPQILVGRPNLDEGRAQYLREGIWITSDAQNKLTRDNTVLAEQEAVKQAANPVLVGLARSAAKDAIRQNLTIPLQVAGYGKVTVNVRFDGEESTAQ</sequence>
<dbReference type="InterPro" id="IPR025324">
    <property type="entry name" value="DUF4230"/>
</dbReference>
<feature type="transmembrane region" description="Helical" evidence="2">
    <location>
        <begin position="51"/>
        <end position="69"/>
    </location>
</feature>
<dbReference type="Pfam" id="PF14014">
    <property type="entry name" value="DUF4230"/>
    <property type="match status" value="1"/>
</dbReference>
<comment type="caution">
    <text evidence="3">The sequence shown here is derived from an EMBL/GenBank/DDBJ whole genome shotgun (WGS) entry which is preliminary data.</text>
</comment>
<accession>A0A6I4TRV9</accession>
<name>A0A6I4TRV9_9SPHN</name>
<evidence type="ECO:0000256" key="1">
    <source>
        <dbReference type="SAM" id="MobiDB-lite"/>
    </source>
</evidence>
<keyword evidence="2" id="KW-0472">Membrane</keyword>
<keyword evidence="2" id="KW-1133">Transmembrane helix</keyword>
<dbReference type="RefSeq" id="WP_161389724.1">
    <property type="nucleotide sequence ID" value="NZ_JBHSCP010000001.1"/>
</dbReference>
<dbReference type="OrthoDB" id="7558887at2"/>